<dbReference type="Gene3D" id="3.30.2310.20">
    <property type="entry name" value="RelE-like"/>
    <property type="match status" value="1"/>
</dbReference>
<dbReference type="AlphaFoldDB" id="A0A2T4D1T3"/>
<sequence>MPRLEWTQTAKSDLYAILEFIADDNVSAAQRLKNTIDKDTNHLLIFPSMGR</sequence>
<evidence type="ECO:0000313" key="3">
    <source>
        <dbReference type="EMBL" id="PTB89700.1"/>
    </source>
</evidence>
<dbReference type="EMBL" id="PYVG01000013">
    <property type="protein sequence ID" value="PTB89461.1"/>
    <property type="molecule type" value="Genomic_DNA"/>
</dbReference>
<comment type="caution">
    <text evidence="2">The sequence shown here is derived from an EMBL/GenBank/DDBJ whole genome shotgun (WGS) entry which is preliminary data.</text>
</comment>
<evidence type="ECO:0000313" key="2">
    <source>
        <dbReference type="EMBL" id="PTB89461.1"/>
    </source>
</evidence>
<gene>
    <name evidence="3" type="ORF">C9927_01470</name>
    <name evidence="2" type="ORF">C9928_03525</name>
</gene>
<evidence type="ECO:0008006" key="6">
    <source>
        <dbReference type="Google" id="ProtNLM"/>
    </source>
</evidence>
<reference evidence="4 5" key="1">
    <citation type="submission" date="2018-03" db="EMBL/GenBank/DDBJ databases">
        <title>Cross-interface Injection: A General Nanoliter Liquid Handling Method Applied to Single Cells Genome Amplification Automated Nanoliter Liquid Handling Applied to Single Cell Multiple Displacement Amplification.</title>
        <authorList>
            <person name="Yun J."/>
            <person name="Xu P."/>
            <person name="Xu J."/>
            <person name="Dai X."/>
            <person name="Wang Y."/>
            <person name="Zheng X."/>
            <person name="Cao C."/>
            <person name="Yi Q."/>
            <person name="Zhu Y."/>
            <person name="Wang L."/>
            <person name="Dong Z."/>
            <person name="Huang Y."/>
            <person name="Huang L."/>
            <person name="Du W."/>
        </authorList>
    </citation>
    <scope>NUCLEOTIDE SEQUENCE [LARGE SCALE GENOMIC DNA]</scope>
    <source>
        <strain evidence="3 5">A12-4</strain>
        <strain evidence="2 4">A9-4</strain>
    </source>
</reference>
<organism evidence="2 4">
    <name type="scientific">Pseudidiomarina aestuarii</name>
    <dbReference type="NCBI Taxonomy" id="624146"/>
    <lineage>
        <taxon>Bacteria</taxon>
        <taxon>Pseudomonadati</taxon>
        <taxon>Pseudomonadota</taxon>
        <taxon>Gammaproteobacteria</taxon>
        <taxon>Alteromonadales</taxon>
        <taxon>Idiomarinaceae</taxon>
        <taxon>Pseudidiomarina</taxon>
    </lineage>
</organism>
<evidence type="ECO:0000313" key="4">
    <source>
        <dbReference type="Proteomes" id="UP000241514"/>
    </source>
</evidence>
<evidence type="ECO:0000256" key="1">
    <source>
        <dbReference type="ARBA" id="ARBA00022649"/>
    </source>
</evidence>
<proteinExistence type="predicted"/>
<dbReference type="Proteomes" id="UP000242087">
    <property type="component" value="Unassembled WGS sequence"/>
</dbReference>
<keyword evidence="1" id="KW-1277">Toxin-antitoxin system</keyword>
<dbReference type="InterPro" id="IPR007712">
    <property type="entry name" value="RelE/ParE_toxin"/>
</dbReference>
<dbReference type="Proteomes" id="UP000241514">
    <property type="component" value="Unassembled WGS sequence"/>
</dbReference>
<evidence type="ECO:0000313" key="5">
    <source>
        <dbReference type="Proteomes" id="UP000242087"/>
    </source>
</evidence>
<name>A0A2T4D1T3_9GAMM</name>
<dbReference type="InterPro" id="IPR035093">
    <property type="entry name" value="RelE/ParE_toxin_dom_sf"/>
</dbReference>
<protein>
    <recommendedName>
        <fullName evidence="6">Type II toxin-antitoxin system RelE/ParE family toxin</fullName>
    </recommendedName>
</protein>
<dbReference type="Pfam" id="PF05016">
    <property type="entry name" value="ParE_toxin"/>
    <property type="match status" value="1"/>
</dbReference>
<dbReference type="EMBL" id="PYVF01000011">
    <property type="protein sequence ID" value="PTB89700.1"/>
    <property type="molecule type" value="Genomic_DNA"/>
</dbReference>
<accession>A0A2T4D1T3</accession>